<gene>
    <name evidence="2" type="ORF">SK128_019082</name>
</gene>
<dbReference type="Proteomes" id="UP001381693">
    <property type="component" value="Unassembled WGS sequence"/>
</dbReference>
<protein>
    <submittedName>
        <fullName evidence="2">Uncharacterized protein</fullName>
    </submittedName>
</protein>
<keyword evidence="3" id="KW-1185">Reference proteome</keyword>
<feature type="compositionally biased region" description="Low complexity" evidence="1">
    <location>
        <begin position="105"/>
        <end position="116"/>
    </location>
</feature>
<dbReference type="EMBL" id="JAXCGZ010011456">
    <property type="protein sequence ID" value="KAK7074793.1"/>
    <property type="molecule type" value="Genomic_DNA"/>
</dbReference>
<evidence type="ECO:0000313" key="3">
    <source>
        <dbReference type="Proteomes" id="UP001381693"/>
    </source>
</evidence>
<dbReference type="AlphaFoldDB" id="A0AAN8X5N3"/>
<organism evidence="2 3">
    <name type="scientific">Halocaridina rubra</name>
    <name type="common">Hawaiian red shrimp</name>
    <dbReference type="NCBI Taxonomy" id="373956"/>
    <lineage>
        <taxon>Eukaryota</taxon>
        <taxon>Metazoa</taxon>
        <taxon>Ecdysozoa</taxon>
        <taxon>Arthropoda</taxon>
        <taxon>Crustacea</taxon>
        <taxon>Multicrustacea</taxon>
        <taxon>Malacostraca</taxon>
        <taxon>Eumalacostraca</taxon>
        <taxon>Eucarida</taxon>
        <taxon>Decapoda</taxon>
        <taxon>Pleocyemata</taxon>
        <taxon>Caridea</taxon>
        <taxon>Atyoidea</taxon>
        <taxon>Atyidae</taxon>
        <taxon>Halocaridina</taxon>
    </lineage>
</organism>
<name>A0AAN8X5N3_HALRR</name>
<evidence type="ECO:0000256" key="1">
    <source>
        <dbReference type="SAM" id="MobiDB-lite"/>
    </source>
</evidence>
<proteinExistence type="predicted"/>
<comment type="caution">
    <text evidence="2">The sequence shown here is derived from an EMBL/GenBank/DDBJ whole genome shotgun (WGS) entry which is preliminary data.</text>
</comment>
<evidence type="ECO:0000313" key="2">
    <source>
        <dbReference type="EMBL" id="KAK7074793.1"/>
    </source>
</evidence>
<sequence>MGRRFRKPRGANDLDSMRKLWRDRVRENSVVKQFGPRNSVGFATESERMMIHNIIGLLKSPILSRAGTVGVTNLPLVIVTNGSRRPSKDHQEGSEDVQETSRDQATTTENTDASTTADPVRKYVVIPTLSFTIKNPDGTDIIDIDNEELNKESWPDASQLVGKL</sequence>
<accession>A0AAN8X5N3</accession>
<reference evidence="2 3" key="1">
    <citation type="submission" date="2023-11" db="EMBL/GenBank/DDBJ databases">
        <title>Halocaridina rubra genome assembly.</title>
        <authorList>
            <person name="Smith C."/>
        </authorList>
    </citation>
    <scope>NUCLEOTIDE SEQUENCE [LARGE SCALE GENOMIC DNA]</scope>
    <source>
        <strain evidence="2">EP-1</strain>
        <tissue evidence="2">Whole</tissue>
    </source>
</reference>
<feature type="region of interest" description="Disordered" evidence="1">
    <location>
        <begin position="81"/>
        <end position="116"/>
    </location>
</feature>